<dbReference type="RefSeq" id="XP_011047693.1">
    <property type="nucleotide sequence ID" value="XM_011049391.1"/>
</dbReference>
<organism evidence="2 3">
    <name type="scientific">Populus euphratica</name>
    <name type="common">Euphrates poplar</name>
    <dbReference type="NCBI Taxonomy" id="75702"/>
    <lineage>
        <taxon>Eukaryota</taxon>
        <taxon>Viridiplantae</taxon>
        <taxon>Streptophyta</taxon>
        <taxon>Embryophyta</taxon>
        <taxon>Tracheophyta</taxon>
        <taxon>Spermatophyta</taxon>
        <taxon>Magnoliopsida</taxon>
        <taxon>eudicotyledons</taxon>
        <taxon>Gunneridae</taxon>
        <taxon>Pentapetalae</taxon>
        <taxon>rosids</taxon>
        <taxon>fabids</taxon>
        <taxon>Malpighiales</taxon>
        <taxon>Salicaceae</taxon>
        <taxon>Saliceae</taxon>
        <taxon>Populus</taxon>
    </lineage>
</organism>
<protein>
    <submittedName>
        <fullName evidence="3">Disease resistance protein At3g14460</fullName>
    </submittedName>
</protein>
<dbReference type="PANTHER" id="PTHR36766:SF40">
    <property type="entry name" value="DISEASE RESISTANCE PROTEIN RGA3"/>
    <property type="match status" value="1"/>
</dbReference>
<dbReference type="PANTHER" id="PTHR36766">
    <property type="entry name" value="PLANT BROAD-SPECTRUM MILDEW RESISTANCE PROTEIN RPW8"/>
    <property type="match status" value="1"/>
</dbReference>
<accession>A0AAJ6Y9Q4</accession>
<evidence type="ECO:0000256" key="1">
    <source>
        <dbReference type="ARBA" id="ARBA00022821"/>
    </source>
</evidence>
<proteinExistence type="predicted"/>
<reference evidence="3" key="1">
    <citation type="submission" date="2025-08" db="UniProtKB">
        <authorList>
            <consortium name="RefSeq"/>
        </authorList>
    </citation>
    <scope>IDENTIFICATION</scope>
</reference>
<dbReference type="SUPFAM" id="SSF52058">
    <property type="entry name" value="L domain-like"/>
    <property type="match status" value="1"/>
</dbReference>
<dbReference type="Proteomes" id="UP000694918">
    <property type="component" value="Unplaced"/>
</dbReference>
<evidence type="ECO:0000313" key="3">
    <source>
        <dbReference type="RefSeq" id="XP_011047693.1"/>
    </source>
</evidence>
<dbReference type="Gene3D" id="3.80.10.10">
    <property type="entry name" value="Ribonuclease Inhibitor"/>
    <property type="match status" value="2"/>
</dbReference>
<dbReference type="KEGG" id="peu:105141967"/>
<keyword evidence="1" id="KW-0611">Plant defense</keyword>
<dbReference type="AlphaFoldDB" id="A0AAJ6Y9Q4"/>
<dbReference type="InterPro" id="IPR032675">
    <property type="entry name" value="LRR_dom_sf"/>
</dbReference>
<evidence type="ECO:0000313" key="2">
    <source>
        <dbReference type="Proteomes" id="UP000694918"/>
    </source>
</evidence>
<dbReference type="GeneID" id="105141967"/>
<name>A0AAJ6Y9Q4_POPEU</name>
<dbReference type="GO" id="GO:0006952">
    <property type="term" value="P:defense response"/>
    <property type="evidence" value="ECO:0007669"/>
    <property type="project" value="UniProtKB-KW"/>
</dbReference>
<sequence>MHSLLPSLEELELISLPQLDFFPEGGLPSKLNSLCIQDCIKLKVCGLQSLTSLSHFLFVGKDDLESFPEETMLPSTLVTLKIQDLRNLKSLDYKGLKHLTSLSKLEIWRCPQLESMPEEGLPSSLEYLQLWNLANLKSLEFKGLQHLTCLRQLMISDCPKLESMPEEGLPSSLEYLNILNLTNLKSLGYKGLQQLSSLHKLNIWSCPKLESMPEQGLPSSLEYLEIGDCPLLEKRCRKEMGEDWPKISHIPFINIQAFRRIRN</sequence>
<gene>
    <name evidence="3" type="primary">LOC105141967</name>
</gene>
<keyword evidence="2" id="KW-1185">Reference proteome</keyword>